<dbReference type="RefSeq" id="WP_034545484.1">
    <property type="nucleotide sequence ID" value="NZ_FSRN01000001.1"/>
</dbReference>
<dbReference type="eggNOG" id="COG0438">
    <property type="taxonomic scope" value="Bacteria"/>
</dbReference>
<organism evidence="3 4">
    <name type="scientific">Carnobacterium alterfunditum</name>
    <dbReference type="NCBI Taxonomy" id="28230"/>
    <lineage>
        <taxon>Bacteria</taxon>
        <taxon>Bacillati</taxon>
        <taxon>Bacillota</taxon>
        <taxon>Bacilli</taxon>
        <taxon>Lactobacillales</taxon>
        <taxon>Carnobacteriaceae</taxon>
        <taxon>Carnobacterium</taxon>
    </lineage>
</organism>
<sequence length="362" mass="40347">MKVLHINAGLEDGGGKNHILSLLSQFDPTTAELLVMEDGIIAEEAKSLGIQVHTLKQQSRYDLSILKRLTQFINDHAFDIVHTHGARANFIFSMIRKKVAVRWLITVHSDPTLDFMDRGIKGTLFTKLNLASLKKADHLIVVTDSLMQPLLKLGISPKKMTIIYNGLQFEPNTAKAHAKNDRFTLTCIARLHPIKGHDLLLESLRSAHFTDFTLNLVGDGDLKASLEKKAQQLNIQENVHFLGFLNKPQVEETIAHSDITVLASYNEGFPMVLLESANQKVPFIATDVGDISLLVPDASYGWCVPAKSIASLSGALNEAYTAWENNTLELKGERLYQLASKQFSLEHFYKQTVSLYEALARS</sequence>
<name>A0A1N6HKL0_9LACT</name>
<dbReference type="InterPro" id="IPR028098">
    <property type="entry name" value="Glyco_trans_4-like_N"/>
</dbReference>
<dbReference type="OrthoDB" id="9804196at2"/>
<evidence type="ECO:0000313" key="3">
    <source>
        <dbReference type="EMBL" id="SIO20297.1"/>
    </source>
</evidence>
<gene>
    <name evidence="3" type="ORF">SAMN05878443_1918</name>
</gene>
<dbReference type="Gene3D" id="3.40.50.2000">
    <property type="entry name" value="Glycogen Phosphorylase B"/>
    <property type="match status" value="2"/>
</dbReference>
<reference evidence="4" key="1">
    <citation type="submission" date="2016-11" db="EMBL/GenBank/DDBJ databases">
        <authorList>
            <person name="Varghese N."/>
            <person name="Submissions S."/>
        </authorList>
    </citation>
    <scope>NUCLEOTIDE SEQUENCE [LARGE SCALE GENOMIC DNA]</scope>
    <source>
        <strain evidence="4">313</strain>
    </source>
</reference>
<evidence type="ECO:0000259" key="2">
    <source>
        <dbReference type="Pfam" id="PF13439"/>
    </source>
</evidence>
<dbReference type="PANTHER" id="PTHR12526:SF638">
    <property type="entry name" value="SPORE COAT PROTEIN SA"/>
    <property type="match status" value="1"/>
</dbReference>
<evidence type="ECO:0000313" key="4">
    <source>
        <dbReference type="Proteomes" id="UP000184758"/>
    </source>
</evidence>
<dbReference type="STRING" id="28230.SAMN05878443_1918"/>
<dbReference type="EMBL" id="FSRN01000001">
    <property type="protein sequence ID" value="SIO20297.1"/>
    <property type="molecule type" value="Genomic_DNA"/>
</dbReference>
<evidence type="ECO:0000259" key="1">
    <source>
        <dbReference type="Pfam" id="PF00534"/>
    </source>
</evidence>
<proteinExistence type="predicted"/>
<dbReference type="Proteomes" id="UP000184758">
    <property type="component" value="Unassembled WGS sequence"/>
</dbReference>
<dbReference type="InterPro" id="IPR001296">
    <property type="entry name" value="Glyco_trans_1"/>
</dbReference>
<keyword evidence="4" id="KW-1185">Reference proteome</keyword>
<dbReference type="Pfam" id="PF13439">
    <property type="entry name" value="Glyco_transf_4"/>
    <property type="match status" value="1"/>
</dbReference>
<protein>
    <submittedName>
        <fullName evidence="3">Uncharacterized protein</fullName>
    </submittedName>
</protein>
<dbReference type="GO" id="GO:0016757">
    <property type="term" value="F:glycosyltransferase activity"/>
    <property type="evidence" value="ECO:0007669"/>
    <property type="project" value="InterPro"/>
</dbReference>
<accession>A0A1N6HKL0</accession>
<feature type="domain" description="Glycosyltransferase subfamily 4-like N-terminal" evidence="2">
    <location>
        <begin position="42"/>
        <end position="167"/>
    </location>
</feature>
<dbReference type="CDD" id="cd03811">
    <property type="entry name" value="GT4_GT28_WabH-like"/>
    <property type="match status" value="1"/>
</dbReference>
<dbReference type="Pfam" id="PF00534">
    <property type="entry name" value="Glycos_transf_1"/>
    <property type="match status" value="1"/>
</dbReference>
<feature type="domain" description="Glycosyl transferase family 1" evidence="1">
    <location>
        <begin position="174"/>
        <end position="323"/>
    </location>
</feature>
<dbReference type="PANTHER" id="PTHR12526">
    <property type="entry name" value="GLYCOSYLTRANSFERASE"/>
    <property type="match status" value="1"/>
</dbReference>
<dbReference type="AlphaFoldDB" id="A0A1N6HKL0"/>
<dbReference type="SUPFAM" id="SSF53756">
    <property type="entry name" value="UDP-Glycosyltransferase/glycogen phosphorylase"/>
    <property type="match status" value="1"/>
</dbReference>